<gene>
    <name evidence="2" type="ORF">P170DRAFT_480822</name>
</gene>
<feature type="compositionally biased region" description="Polar residues" evidence="1">
    <location>
        <begin position="66"/>
        <end position="86"/>
    </location>
</feature>
<comment type="caution">
    <text evidence="2">The sequence shown here is derived from an EMBL/GenBank/DDBJ whole genome shotgun (WGS) entry which is preliminary data.</text>
</comment>
<dbReference type="RefSeq" id="XP_024699175.1">
    <property type="nucleotide sequence ID" value="XM_024853814.1"/>
</dbReference>
<evidence type="ECO:0000256" key="1">
    <source>
        <dbReference type="SAM" id="MobiDB-lite"/>
    </source>
</evidence>
<name>A0A2I2FTA2_9EURO</name>
<dbReference type="Proteomes" id="UP000234275">
    <property type="component" value="Unassembled WGS sequence"/>
</dbReference>
<feature type="region of interest" description="Disordered" evidence="1">
    <location>
        <begin position="14"/>
        <end position="33"/>
    </location>
</feature>
<dbReference type="AlphaFoldDB" id="A0A2I2FTA2"/>
<organism evidence="2 3">
    <name type="scientific">Aspergillus steynii IBT 23096</name>
    <dbReference type="NCBI Taxonomy" id="1392250"/>
    <lineage>
        <taxon>Eukaryota</taxon>
        <taxon>Fungi</taxon>
        <taxon>Dikarya</taxon>
        <taxon>Ascomycota</taxon>
        <taxon>Pezizomycotina</taxon>
        <taxon>Eurotiomycetes</taxon>
        <taxon>Eurotiomycetidae</taxon>
        <taxon>Eurotiales</taxon>
        <taxon>Aspergillaceae</taxon>
        <taxon>Aspergillus</taxon>
        <taxon>Aspergillus subgen. Circumdati</taxon>
    </lineage>
</organism>
<dbReference type="GeneID" id="36561512"/>
<keyword evidence="3" id="KW-1185">Reference proteome</keyword>
<protein>
    <submittedName>
        <fullName evidence="2">Uncharacterized protein</fullName>
    </submittedName>
</protein>
<sequence>MTCLVLSSLSYSHPLPHPGSIQPRSPSPANYPGSDDIVSDVLSSLGFTHLAKLNHWKSWQDANVIDDSNSTTPTSTEHGNQNTNTKDVTKEEQSDILNPATDPFGFVSGIFDFLSHRFSEAKNSRDEHTLN</sequence>
<evidence type="ECO:0000313" key="2">
    <source>
        <dbReference type="EMBL" id="PLB43873.1"/>
    </source>
</evidence>
<dbReference type="OrthoDB" id="4459037at2759"/>
<dbReference type="VEuPathDB" id="FungiDB:P170DRAFT_480822"/>
<feature type="region of interest" description="Disordered" evidence="1">
    <location>
        <begin position="64"/>
        <end position="93"/>
    </location>
</feature>
<reference evidence="2 3" key="1">
    <citation type="submission" date="2016-12" db="EMBL/GenBank/DDBJ databases">
        <title>The genomes of Aspergillus section Nigri reveals drivers in fungal speciation.</title>
        <authorList>
            <consortium name="DOE Joint Genome Institute"/>
            <person name="Vesth T.C."/>
            <person name="Nybo J."/>
            <person name="Theobald S."/>
            <person name="Brandl J."/>
            <person name="Frisvad J.C."/>
            <person name="Nielsen K.F."/>
            <person name="Lyhne E.K."/>
            <person name="Kogle M.E."/>
            <person name="Kuo A."/>
            <person name="Riley R."/>
            <person name="Clum A."/>
            <person name="Nolan M."/>
            <person name="Lipzen A."/>
            <person name="Salamov A."/>
            <person name="Henrissat B."/>
            <person name="Wiebenga A."/>
            <person name="De Vries R.P."/>
            <person name="Grigoriev I.V."/>
            <person name="Mortensen U.H."/>
            <person name="Andersen M.R."/>
            <person name="Baker S.E."/>
        </authorList>
    </citation>
    <scope>NUCLEOTIDE SEQUENCE [LARGE SCALE GENOMIC DNA]</scope>
    <source>
        <strain evidence="2 3">IBT 23096</strain>
    </source>
</reference>
<accession>A0A2I2FTA2</accession>
<proteinExistence type="predicted"/>
<evidence type="ECO:0000313" key="3">
    <source>
        <dbReference type="Proteomes" id="UP000234275"/>
    </source>
</evidence>
<dbReference type="EMBL" id="MSFO01000010">
    <property type="protein sequence ID" value="PLB43873.1"/>
    <property type="molecule type" value="Genomic_DNA"/>
</dbReference>